<feature type="region of interest" description="Disordered" evidence="1">
    <location>
        <begin position="108"/>
        <end position="127"/>
    </location>
</feature>
<dbReference type="EMBL" id="LFJN01000009">
    <property type="protein sequence ID" value="KPI41610.1"/>
    <property type="molecule type" value="Genomic_DNA"/>
</dbReference>
<accession>A0A0N1HBU6</accession>
<reference evidence="2 3" key="1">
    <citation type="submission" date="2015-06" db="EMBL/GenBank/DDBJ databases">
        <title>Draft genome of the ant-associated black yeast Phialophora attae CBS 131958.</title>
        <authorList>
            <person name="Moreno L.F."/>
            <person name="Stielow B.J."/>
            <person name="de Hoog S."/>
            <person name="Vicente V.A."/>
            <person name="Weiss V.A."/>
            <person name="de Vries M."/>
            <person name="Cruz L.M."/>
            <person name="Souza E.M."/>
        </authorList>
    </citation>
    <scope>NUCLEOTIDE SEQUENCE [LARGE SCALE GENOMIC DNA]</scope>
    <source>
        <strain evidence="2 3">CBS 131958</strain>
    </source>
</reference>
<evidence type="ECO:0000313" key="3">
    <source>
        <dbReference type="Proteomes" id="UP000038010"/>
    </source>
</evidence>
<feature type="region of interest" description="Disordered" evidence="1">
    <location>
        <begin position="1"/>
        <end position="101"/>
    </location>
</feature>
<evidence type="ECO:0000313" key="2">
    <source>
        <dbReference type="EMBL" id="KPI41610.1"/>
    </source>
</evidence>
<protein>
    <submittedName>
        <fullName evidence="2">Uncharacterized protein</fullName>
    </submittedName>
</protein>
<organism evidence="2 3">
    <name type="scientific">Cyphellophora attinorum</name>
    <dbReference type="NCBI Taxonomy" id="1664694"/>
    <lineage>
        <taxon>Eukaryota</taxon>
        <taxon>Fungi</taxon>
        <taxon>Dikarya</taxon>
        <taxon>Ascomycota</taxon>
        <taxon>Pezizomycotina</taxon>
        <taxon>Eurotiomycetes</taxon>
        <taxon>Chaetothyriomycetidae</taxon>
        <taxon>Chaetothyriales</taxon>
        <taxon>Cyphellophoraceae</taxon>
        <taxon>Cyphellophora</taxon>
    </lineage>
</organism>
<feature type="compositionally biased region" description="Low complexity" evidence="1">
    <location>
        <begin position="44"/>
        <end position="57"/>
    </location>
</feature>
<feature type="compositionally biased region" description="Polar residues" evidence="1">
    <location>
        <begin position="68"/>
        <end position="79"/>
    </location>
</feature>
<evidence type="ECO:0000256" key="1">
    <source>
        <dbReference type="SAM" id="MobiDB-lite"/>
    </source>
</evidence>
<feature type="compositionally biased region" description="Basic residues" evidence="1">
    <location>
        <begin position="83"/>
        <end position="92"/>
    </location>
</feature>
<feature type="compositionally biased region" description="Polar residues" evidence="1">
    <location>
        <begin position="110"/>
        <end position="127"/>
    </location>
</feature>
<dbReference type="VEuPathDB" id="FungiDB:AB675_9183"/>
<dbReference type="AlphaFoldDB" id="A0A0N1HBU6"/>
<dbReference type="GeneID" id="28741574"/>
<proteinExistence type="predicted"/>
<sequence>MGFFSRSRSSRTDVDRQTVANTAANTPEPPAYSPPASMLKTKSRVSTTSSTSSSRPSMKSRRSSKMSDGTTSDITSLIDSRNPHKREKPNRHNSHDQHLIDCWKQANGHHYSTGQDSTSPPVFWSWS</sequence>
<dbReference type="RefSeq" id="XP_018001573.1">
    <property type="nucleotide sequence ID" value="XM_018149694.1"/>
</dbReference>
<name>A0A0N1HBU6_9EURO</name>
<dbReference type="Proteomes" id="UP000038010">
    <property type="component" value="Unassembled WGS sequence"/>
</dbReference>
<gene>
    <name evidence="2" type="ORF">AB675_9183</name>
</gene>
<comment type="caution">
    <text evidence="2">The sequence shown here is derived from an EMBL/GenBank/DDBJ whole genome shotgun (WGS) entry which is preliminary data.</text>
</comment>
<keyword evidence="3" id="KW-1185">Reference proteome</keyword>